<organism evidence="1 2">
    <name type="scientific">Aliiruegeria lutimaris</name>
    <dbReference type="NCBI Taxonomy" id="571298"/>
    <lineage>
        <taxon>Bacteria</taxon>
        <taxon>Pseudomonadati</taxon>
        <taxon>Pseudomonadota</taxon>
        <taxon>Alphaproteobacteria</taxon>
        <taxon>Rhodobacterales</taxon>
        <taxon>Roseobacteraceae</taxon>
        <taxon>Aliiruegeria</taxon>
    </lineage>
</organism>
<sequence length="36" mass="4186">MTFPERLICKEVSICGELLLKRAMTFGIWLDQMVGR</sequence>
<dbReference type="AlphaFoldDB" id="A0A1G8M296"/>
<evidence type="ECO:0000313" key="2">
    <source>
        <dbReference type="Proteomes" id="UP000199382"/>
    </source>
</evidence>
<dbReference type="Proteomes" id="UP000199382">
    <property type="component" value="Unassembled WGS sequence"/>
</dbReference>
<keyword evidence="2" id="KW-1185">Reference proteome</keyword>
<name>A0A1G8M296_9RHOB</name>
<evidence type="ECO:0000313" key="1">
    <source>
        <dbReference type="EMBL" id="SDI62081.1"/>
    </source>
</evidence>
<protein>
    <submittedName>
        <fullName evidence="1">Uncharacterized protein</fullName>
    </submittedName>
</protein>
<accession>A0A1G8M296</accession>
<reference evidence="1 2" key="1">
    <citation type="submission" date="2016-10" db="EMBL/GenBank/DDBJ databases">
        <authorList>
            <person name="de Groot N.N."/>
        </authorList>
    </citation>
    <scope>NUCLEOTIDE SEQUENCE [LARGE SCALE GENOMIC DNA]</scope>
    <source>
        <strain evidence="1 2">DSM 25294</strain>
    </source>
</reference>
<proteinExistence type="predicted"/>
<gene>
    <name evidence="1" type="ORF">SAMN04488026_10054</name>
</gene>
<dbReference type="EMBL" id="FNEK01000005">
    <property type="protein sequence ID" value="SDI62081.1"/>
    <property type="molecule type" value="Genomic_DNA"/>
</dbReference>